<comment type="similarity">
    <text evidence="7 8">Belongs to the bacterial glucokinase family.</text>
</comment>
<keyword evidence="6 7" id="KW-0324">Glycolysis</keyword>
<dbReference type="GO" id="GO:0006096">
    <property type="term" value="P:glycolytic process"/>
    <property type="evidence" value="ECO:0007669"/>
    <property type="project" value="UniProtKB-UniRule"/>
</dbReference>
<dbReference type="InterPro" id="IPR003836">
    <property type="entry name" value="Glucokinase"/>
</dbReference>
<evidence type="ECO:0000256" key="5">
    <source>
        <dbReference type="ARBA" id="ARBA00022840"/>
    </source>
</evidence>
<dbReference type="PANTHER" id="PTHR47690:SF1">
    <property type="entry name" value="GLUCOKINASE"/>
    <property type="match status" value="1"/>
</dbReference>
<dbReference type="InterPro" id="IPR043129">
    <property type="entry name" value="ATPase_NBD"/>
</dbReference>
<feature type="binding site" evidence="7">
    <location>
        <begin position="7"/>
        <end position="12"/>
    </location>
    <ligand>
        <name>ATP</name>
        <dbReference type="ChEBI" id="CHEBI:30616"/>
    </ligand>
</feature>
<evidence type="ECO:0000256" key="2">
    <source>
        <dbReference type="ARBA" id="ARBA00022679"/>
    </source>
</evidence>
<dbReference type="NCBIfam" id="TIGR00749">
    <property type="entry name" value="glk"/>
    <property type="match status" value="1"/>
</dbReference>
<evidence type="ECO:0000256" key="7">
    <source>
        <dbReference type="HAMAP-Rule" id="MF_00524"/>
    </source>
</evidence>
<dbReference type="NCBIfam" id="NF001416">
    <property type="entry name" value="PRK00292.1-3"/>
    <property type="match status" value="1"/>
</dbReference>
<sequence>MKQVLVADIGGTNARFALYDHMTQTLSVIKKFTITAEMSLQQLIINYLNECSTEIERACLAIACPIEGDWIDMTNNHIQFSRSELQAALGLKQLAVINDFTAVAMSIPALQPKDVCQVGGTQPDTDYPVAIYGAGTGLGVAHLIKTQQQWLSLPGEGGHVELPMISEYENQVLAHLRQKFGRVSAERLLSGNGLVNIYQALAAMQQLDNTTIDPKDIVDNALNQSCSLCVETLTLFCALMGRFGGNLALTLNTKGGVYIAGGIVPRFIEFFKQSDFRKNFEQKGRMGYLLKTIPVYVVVHPDPGLLGAGMYLQQQN</sequence>
<dbReference type="GO" id="GO:0005536">
    <property type="term" value="F:D-glucose binding"/>
    <property type="evidence" value="ECO:0007669"/>
    <property type="project" value="InterPro"/>
</dbReference>
<dbReference type="Proteomes" id="UP000278542">
    <property type="component" value="Unassembled WGS sequence"/>
</dbReference>
<dbReference type="HAMAP" id="MF_00524">
    <property type="entry name" value="Glucokinase"/>
    <property type="match status" value="1"/>
</dbReference>
<keyword evidence="1 7" id="KW-0963">Cytoplasm</keyword>
<accession>A0A495RKJ8</accession>
<keyword evidence="5 7" id="KW-0067">ATP-binding</keyword>
<dbReference type="GO" id="GO:0005524">
    <property type="term" value="F:ATP binding"/>
    <property type="evidence" value="ECO:0007669"/>
    <property type="project" value="UniProtKB-UniRule"/>
</dbReference>
<dbReference type="InterPro" id="IPR050201">
    <property type="entry name" value="Bacterial_glucokinase"/>
</dbReference>
<reference evidence="9 10" key="1">
    <citation type="submission" date="2018-10" db="EMBL/GenBank/DDBJ databases">
        <title>Genomic Encyclopedia of Type Strains, Phase IV (KMG-IV): sequencing the most valuable type-strain genomes for metagenomic binning, comparative biology and taxonomic classification.</title>
        <authorList>
            <person name="Goeker M."/>
        </authorList>
    </citation>
    <scope>NUCLEOTIDE SEQUENCE [LARGE SCALE GENOMIC DNA]</scope>
    <source>
        <strain evidence="9 10">DSM 22228</strain>
    </source>
</reference>
<comment type="catalytic activity">
    <reaction evidence="7">
        <text>D-glucose + ATP = D-glucose 6-phosphate + ADP + H(+)</text>
        <dbReference type="Rhea" id="RHEA:17825"/>
        <dbReference type="ChEBI" id="CHEBI:4167"/>
        <dbReference type="ChEBI" id="CHEBI:15378"/>
        <dbReference type="ChEBI" id="CHEBI:30616"/>
        <dbReference type="ChEBI" id="CHEBI:61548"/>
        <dbReference type="ChEBI" id="CHEBI:456216"/>
        <dbReference type="EC" id="2.7.1.2"/>
    </reaction>
</comment>
<proteinExistence type="inferred from homology"/>
<dbReference type="AlphaFoldDB" id="A0A495RKJ8"/>
<dbReference type="RefSeq" id="WP_121144566.1">
    <property type="nucleotide sequence ID" value="NZ_RBWY01000001.1"/>
</dbReference>
<comment type="subcellular location">
    <subcellularLocation>
        <location evidence="7">Cytoplasm</location>
    </subcellularLocation>
</comment>
<comment type="caution">
    <text evidence="9">The sequence shown here is derived from an EMBL/GenBank/DDBJ whole genome shotgun (WGS) entry which is preliminary data.</text>
</comment>
<dbReference type="GO" id="GO:0005829">
    <property type="term" value="C:cytosol"/>
    <property type="evidence" value="ECO:0007669"/>
    <property type="project" value="TreeGrafter"/>
</dbReference>
<gene>
    <name evidence="7" type="primary">glk</name>
    <name evidence="9" type="ORF">DES39_0927</name>
</gene>
<evidence type="ECO:0000313" key="9">
    <source>
        <dbReference type="EMBL" id="RKS87686.1"/>
    </source>
</evidence>
<keyword evidence="2 7" id="KW-0808">Transferase</keyword>
<name>A0A495RKJ8_9GAMM</name>
<dbReference type="EMBL" id="RBWY01000001">
    <property type="protein sequence ID" value="RKS87686.1"/>
    <property type="molecule type" value="Genomic_DNA"/>
</dbReference>
<evidence type="ECO:0000256" key="4">
    <source>
        <dbReference type="ARBA" id="ARBA00022777"/>
    </source>
</evidence>
<dbReference type="FunFam" id="3.40.367.20:FF:000002">
    <property type="entry name" value="Glucokinase"/>
    <property type="match status" value="1"/>
</dbReference>
<organism evidence="9 10">
    <name type="scientific">Orbus hercynius</name>
    <dbReference type="NCBI Taxonomy" id="593135"/>
    <lineage>
        <taxon>Bacteria</taxon>
        <taxon>Pseudomonadati</taxon>
        <taxon>Pseudomonadota</taxon>
        <taxon>Gammaproteobacteria</taxon>
        <taxon>Orbales</taxon>
        <taxon>Orbaceae</taxon>
        <taxon>Orbus</taxon>
    </lineage>
</organism>
<dbReference type="EC" id="2.7.1.2" evidence="7"/>
<protein>
    <recommendedName>
        <fullName evidence="7">Glucokinase</fullName>
        <ecNumber evidence="7">2.7.1.2</ecNumber>
    </recommendedName>
    <alternativeName>
        <fullName evidence="7">Glucose kinase</fullName>
    </alternativeName>
</protein>
<keyword evidence="4 7" id="KW-0418">Kinase</keyword>
<evidence type="ECO:0000256" key="3">
    <source>
        <dbReference type="ARBA" id="ARBA00022741"/>
    </source>
</evidence>
<dbReference type="SUPFAM" id="SSF53067">
    <property type="entry name" value="Actin-like ATPase domain"/>
    <property type="match status" value="1"/>
</dbReference>
<dbReference type="Pfam" id="PF02685">
    <property type="entry name" value="Glucokinase"/>
    <property type="match status" value="1"/>
</dbReference>
<dbReference type="GO" id="GO:0004340">
    <property type="term" value="F:glucokinase activity"/>
    <property type="evidence" value="ECO:0007669"/>
    <property type="project" value="UniProtKB-UniRule"/>
</dbReference>
<keyword evidence="10" id="KW-1185">Reference proteome</keyword>
<evidence type="ECO:0000313" key="10">
    <source>
        <dbReference type="Proteomes" id="UP000278542"/>
    </source>
</evidence>
<keyword evidence="3 7" id="KW-0547">Nucleotide-binding</keyword>
<evidence type="ECO:0000256" key="8">
    <source>
        <dbReference type="RuleBase" id="RU004046"/>
    </source>
</evidence>
<dbReference type="Gene3D" id="3.30.420.40">
    <property type="match status" value="1"/>
</dbReference>
<dbReference type="PANTHER" id="PTHR47690">
    <property type="entry name" value="GLUCOKINASE"/>
    <property type="match status" value="1"/>
</dbReference>
<dbReference type="OrthoDB" id="9800595at2"/>
<dbReference type="Gene3D" id="3.40.367.20">
    <property type="match status" value="1"/>
</dbReference>
<evidence type="ECO:0000256" key="1">
    <source>
        <dbReference type="ARBA" id="ARBA00022490"/>
    </source>
</evidence>
<evidence type="ECO:0000256" key="6">
    <source>
        <dbReference type="ARBA" id="ARBA00023152"/>
    </source>
</evidence>
<dbReference type="CDD" id="cd24008">
    <property type="entry name" value="ASKHA_NBD_GLK"/>
    <property type="match status" value="1"/>
</dbReference>